<evidence type="ECO:0000256" key="1">
    <source>
        <dbReference type="SAM" id="MobiDB-lite"/>
    </source>
</evidence>
<proteinExistence type="predicted"/>
<sequence length="148" mass="15930">MAAAKGRHLDRRGEILDLPSPCSYKLELARVLSGERNSFTVRKREKERKEEEETENGTKGGLPVSGSGMGCRGIESGEAHKCLGLPRHRENGATCPTDHWASATDTPFPPSSPHLFSPACICLPCSPLTKTHSSTAPTLSPFSQGSPF</sequence>
<reference evidence="2 3" key="1">
    <citation type="submission" date="2021-07" db="EMBL/GenBank/DDBJ databases">
        <title>The Aristolochia fimbriata genome: insights into angiosperm evolution, floral development and chemical biosynthesis.</title>
        <authorList>
            <person name="Jiao Y."/>
        </authorList>
    </citation>
    <scope>NUCLEOTIDE SEQUENCE [LARGE SCALE GENOMIC DNA]</scope>
    <source>
        <strain evidence="2">IBCAS-2021</strain>
        <tissue evidence="2">Leaf</tissue>
    </source>
</reference>
<organism evidence="2 3">
    <name type="scientific">Aristolochia fimbriata</name>
    <name type="common">White veined hardy Dutchman's pipe vine</name>
    <dbReference type="NCBI Taxonomy" id="158543"/>
    <lineage>
        <taxon>Eukaryota</taxon>
        <taxon>Viridiplantae</taxon>
        <taxon>Streptophyta</taxon>
        <taxon>Embryophyta</taxon>
        <taxon>Tracheophyta</taxon>
        <taxon>Spermatophyta</taxon>
        <taxon>Magnoliopsida</taxon>
        <taxon>Magnoliidae</taxon>
        <taxon>Piperales</taxon>
        <taxon>Aristolochiaceae</taxon>
        <taxon>Aristolochia</taxon>
    </lineage>
</organism>
<keyword evidence="3" id="KW-1185">Reference proteome</keyword>
<name>A0AAV7F285_ARIFI</name>
<evidence type="ECO:0000313" key="2">
    <source>
        <dbReference type="EMBL" id="KAG9455255.1"/>
    </source>
</evidence>
<dbReference type="Proteomes" id="UP000825729">
    <property type="component" value="Unassembled WGS sequence"/>
</dbReference>
<evidence type="ECO:0000313" key="3">
    <source>
        <dbReference type="Proteomes" id="UP000825729"/>
    </source>
</evidence>
<accession>A0AAV7F285</accession>
<dbReference type="AlphaFoldDB" id="A0AAV7F285"/>
<feature type="region of interest" description="Disordered" evidence="1">
    <location>
        <begin position="35"/>
        <end position="70"/>
    </location>
</feature>
<gene>
    <name evidence="2" type="ORF">H6P81_008159</name>
</gene>
<dbReference type="EMBL" id="JAINDJ010000003">
    <property type="protein sequence ID" value="KAG9455255.1"/>
    <property type="molecule type" value="Genomic_DNA"/>
</dbReference>
<feature type="compositionally biased region" description="Basic and acidic residues" evidence="1">
    <location>
        <begin position="42"/>
        <end position="51"/>
    </location>
</feature>
<protein>
    <submittedName>
        <fullName evidence="2">Uncharacterized protein</fullName>
    </submittedName>
</protein>
<comment type="caution">
    <text evidence="2">The sequence shown here is derived from an EMBL/GenBank/DDBJ whole genome shotgun (WGS) entry which is preliminary data.</text>
</comment>